<sequence>MGLWNAYVTRKTRQWDAKSPEERAAVVAKMTERQQADEQRRAAVADGVDAEWERNRAEHRARLDAEVLGGPAGAHIHGIVPDVPRPSEVLRNPPSVEAEIRNSLQGLRETALDLANAKGLLGIGSEFGPDLTPEQRRQVEHRERAARDTARHPYLAPDRIPPAITRIATRGDSQFEDVAAFLARTGLAARPDLVFGLYRVPDRLDPKMPGSEASRVVEWDVVHTAHASARSLPPAHPPRRYRFDGETRWVSRRKGERAVLDEDLAIAWLSSVRIGPERCLGVAREVVMQLSDGWFGDSDVANPDADVFARVQGVSVLLAADVPAPAGEVAVPSDGVPGTHVEVLNWGAVARAVHPRPQRPPEAPSPFPYLPSSGQEVLTAYLEIVGVRPADCYAAQVTIDRFRECGEVRNRTDGQLSMATLKLTDAVELPCADGTPRRRLHAGTRVVIAYRDSPAYADGRRRWADYQSDVLFARLHLQTEARRRIADAHADLGVLGGLVRGVERLDNAYDRLTSFGAKAPAHKRFENQNRYCEPLG</sequence>
<protein>
    <submittedName>
        <fullName evidence="1">Uncharacterized protein</fullName>
    </submittedName>
</protein>
<organism evidence="1 2">
    <name type="scientific">Mycolicibacterium arenosum</name>
    <dbReference type="NCBI Taxonomy" id="2952157"/>
    <lineage>
        <taxon>Bacteria</taxon>
        <taxon>Bacillati</taxon>
        <taxon>Actinomycetota</taxon>
        <taxon>Actinomycetes</taxon>
        <taxon>Mycobacteriales</taxon>
        <taxon>Mycobacteriaceae</taxon>
        <taxon>Mycolicibacterium</taxon>
    </lineage>
</organism>
<dbReference type="Proteomes" id="UP001651690">
    <property type="component" value="Unassembled WGS sequence"/>
</dbReference>
<proteinExistence type="predicted"/>
<accession>A0ABT1M1T3</accession>
<reference evidence="1 2" key="1">
    <citation type="submission" date="2022-06" db="EMBL/GenBank/DDBJ databases">
        <title>Mycolicibacterium sp. CAU 1645 isolated from seawater.</title>
        <authorList>
            <person name="Kim W."/>
        </authorList>
    </citation>
    <scope>NUCLEOTIDE SEQUENCE [LARGE SCALE GENOMIC DNA]</scope>
    <source>
        <strain evidence="1 2">CAU 1645</strain>
    </source>
</reference>
<evidence type="ECO:0000313" key="2">
    <source>
        <dbReference type="Proteomes" id="UP001651690"/>
    </source>
</evidence>
<evidence type="ECO:0000313" key="1">
    <source>
        <dbReference type="EMBL" id="MCP9273103.1"/>
    </source>
</evidence>
<comment type="caution">
    <text evidence="1">The sequence shown here is derived from an EMBL/GenBank/DDBJ whole genome shotgun (WGS) entry which is preliminary data.</text>
</comment>
<keyword evidence="2" id="KW-1185">Reference proteome</keyword>
<gene>
    <name evidence="1" type="ORF">NM203_13005</name>
</gene>
<dbReference type="RefSeq" id="WP_255060346.1">
    <property type="nucleotide sequence ID" value="NZ_JANDBD010000004.1"/>
</dbReference>
<name>A0ABT1M1T3_9MYCO</name>
<dbReference type="EMBL" id="JANDBD010000004">
    <property type="protein sequence ID" value="MCP9273103.1"/>
    <property type="molecule type" value="Genomic_DNA"/>
</dbReference>